<comment type="caution">
    <text evidence="1">The sequence shown here is derived from an EMBL/GenBank/DDBJ whole genome shotgun (WGS) entry which is preliminary data.</text>
</comment>
<reference evidence="1" key="1">
    <citation type="submission" date="2020-09" db="EMBL/GenBank/DDBJ databases">
        <title>Genome-Enabled Discovery of Anthraquinone Biosynthesis in Senna tora.</title>
        <authorList>
            <person name="Kang S.-H."/>
            <person name="Pandey R.P."/>
            <person name="Lee C.-M."/>
            <person name="Sim J.-S."/>
            <person name="Jeong J.-T."/>
            <person name="Choi B.-S."/>
            <person name="Jung M."/>
            <person name="Ginzburg D."/>
            <person name="Zhao K."/>
            <person name="Won S.Y."/>
            <person name="Oh T.-J."/>
            <person name="Yu Y."/>
            <person name="Kim N.-H."/>
            <person name="Lee O.R."/>
            <person name="Lee T.-H."/>
            <person name="Bashyal P."/>
            <person name="Kim T.-S."/>
            <person name="Lee W.-H."/>
            <person name="Kawkins C."/>
            <person name="Kim C.-K."/>
            <person name="Kim J.S."/>
            <person name="Ahn B.O."/>
            <person name="Rhee S.Y."/>
            <person name="Sohng J.K."/>
        </authorList>
    </citation>
    <scope>NUCLEOTIDE SEQUENCE</scope>
    <source>
        <tissue evidence="1">Leaf</tissue>
    </source>
</reference>
<keyword evidence="2" id="KW-1185">Reference proteome</keyword>
<sequence length="32" mass="3729">MDYGDKVGYATYEDTTLVFRKGDDDHIHQLKP</sequence>
<name>A0A834X6F0_9FABA</name>
<dbReference type="EMBL" id="JAAIUW010000003">
    <property type="protein sequence ID" value="KAF7838974.1"/>
    <property type="molecule type" value="Genomic_DNA"/>
</dbReference>
<evidence type="ECO:0000313" key="2">
    <source>
        <dbReference type="Proteomes" id="UP000634136"/>
    </source>
</evidence>
<gene>
    <name evidence="1" type="ORF">G2W53_007456</name>
</gene>
<dbReference type="Proteomes" id="UP000634136">
    <property type="component" value="Unassembled WGS sequence"/>
</dbReference>
<accession>A0A834X6F0</accession>
<evidence type="ECO:0000313" key="1">
    <source>
        <dbReference type="EMBL" id="KAF7838974.1"/>
    </source>
</evidence>
<protein>
    <submittedName>
        <fullName evidence="1">Uncharacterized protein</fullName>
    </submittedName>
</protein>
<dbReference type="AlphaFoldDB" id="A0A834X6F0"/>
<organism evidence="1 2">
    <name type="scientific">Senna tora</name>
    <dbReference type="NCBI Taxonomy" id="362788"/>
    <lineage>
        <taxon>Eukaryota</taxon>
        <taxon>Viridiplantae</taxon>
        <taxon>Streptophyta</taxon>
        <taxon>Embryophyta</taxon>
        <taxon>Tracheophyta</taxon>
        <taxon>Spermatophyta</taxon>
        <taxon>Magnoliopsida</taxon>
        <taxon>eudicotyledons</taxon>
        <taxon>Gunneridae</taxon>
        <taxon>Pentapetalae</taxon>
        <taxon>rosids</taxon>
        <taxon>fabids</taxon>
        <taxon>Fabales</taxon>
        <taxon>Fabaceae</taxon>
        <taxon>Caesalpinioideae</taxon>
        <taxon>Cassia clade</taxon>
        <taxon>Senna</taxon>
    </lineage>
</organism>
<proteinExistence type="predicted"/>